<feature type="domain" description="DUF4352" evidence="2">
    <location>
        <begin position="85"/>
        <end position="198"/>
    </location>
</feature>
<gene>
    <name evidence="3" type="ORF">DTO10_09010</name>
</gene>
<dbReference type="InterPro" id="IPR029050">
    <property type="entry name" value="Immunoprotect_excell_Ig-like"/>
</dbReference>
<protein>
    <submittedName>
        <fullName evidence="3">DUF4352 domain-containing protein</fullName>
    </submittedName>
</protein>
<evidence type="ECO:0000259" key="2">
    <source>
        <dbReference type="Pfam" id="PF11611"/>
    </source>
</evidence>
<keyword evidence="1" id="KW-0732">Signal</keyword>
<proteinExistence type="predicted"/>
<evidence type="ECO:0000256" key="1">
    <source>
        <dbReference type="ARBA" id="ARBA00022729"/>
    </source>
</evidence>
<dbReference type="InterPro" id="IPR029051">
    <property type="entry name" value="DUF4352"/>
</dbReference>
<accession>A0ABM6XJM6</accession>
<organism evidence="3 4">
    <name type="scientific">Peribacillus butanolivorans</name>
    <dbReference type="NCBI Taxonomy" id="421767"/>
    <lineage>
        <taxon>Bacteria</taxon>
        <taxon>Bacillati</taxon>
        <taxon>Bacillota</taxon>
        <taxon>Bacilli</taxon>
        <taxon>Bacillales</taxon>
        <taxon>Bacillaceae</taxon>
        <taxon>Peribacillus</taxon>
    </lineage>
</organism>
<keyword evidence="4" id="KW-1185">Reference proteome</keyword>
<name>A0ABM6XJM6_9BACI</name>
<dbReference type="Pfam" id="PF11611">
    <property type="entry name" value="DUF4352"/>
    <property type="match status" value="1"/>
</dbReference>
<dbReference type="EMBL" id="CP030926">
    <property type="protein sequence ID" value="AXN38536.1"/>
    <property type="molecule type" value="Genomic_DNA"/>
</dbReference>
<dbReference type="Proteomes" id="UP000260457">
    <property type="component" value="Chromosome"/>
</dbReference>
<evidence type="ECO:0000313" key="4">
    <source>
        <dbReference type="Proteomes" id="UP000260457"/>
    </source>
</evidence>
<reference evidence="3 4" key="1">
    <citation type="submission" date="2018-07" db="EMBL/GenBank/DDBJ databases">
        <title>The molecular basis for the intramolecular migration of carboxyl group in the catabolism of para-hydroxybenzoate via gentisate.</title>
        <authorList>
            <person name="Zhao H."/>
            <person name="Xu Y."/>
            <person name="Lin S."/>
            <person name="Spain J.C."/>
            <person name="Zhou N.-Y."/>
        </authorList>
    </citation>
    <scope>NUCLEOTIDE SEQUENCE [LARGE SCALE GENOMIC DNA]</scope>
    <source>
        <strain evidence="3 4">PHB-7a</strain>
    </source>
</reference>
<sequence length="221" mass="24561">MNSGRDSMNKLIIGALLLTTFGALNTQPAFDEQKGKEKTEEVAQPLVKKDVYVPNPQLPDDMNLNQIGQTVSDAKGELTLKAYDKSNESVKVGPIEVVIKDMKVMHAFPDYSMIDFFHGYTHDDEFDIVKVNVEIKNTSDKNVMFSPVAFLETNTGKHMTWEDDIYLEELNGEIEGNGSKQGNIGFILSAKDAKEISFMTSDAVDSEGEVLSKGKSMEFSF</sequence>
<dbReference type="Gene3D" id="2.60.40.1240">
    <property type="match status" value="1"/>
</dbReference>
<evidence type="ECO:0000313" key="3">
    <source>
        <dbReference type="EMBL" id="AXN38536.1"/>
    </source>
</evidence>